<dbReference type="EMBL" id="WOWK01000136">
    <property type="protein sequence ID" value="KAF0317182.1"/>
    <property type="molecule type" value="Genomic_DNA"/>
</dbReference>
<evidence type="ECO:0000313" key="2">
    <source>
        <dbReference type="Proteomes" id="UP000434172"/>
    </source>
</evidence>
<dbReference type="Proteomes" id="UP000434172">
    <property type="component" value="Unassembled WGS sequence"/>
</dbReference>
<dbReference type="OrthoDB" id="4833418at2759"/>
<keyword evidence="2" id="KW-1185">Reference proteome</keyword>
<evidence type="ECO:0000313" key="1">
    <source>
        <dbReference type="EMBL" id="KAF0317182.1"/>
    </source>
</evidence>
<dbReference type="AlphaFoldDB" id="A0A8H3ZIJ0"/>
<sequence>MAQNGTPRAQSEVAARVIAHLRDLLDRQCAQMVAQEIAHQQQVAELNDNFRKQLMEQQAVAKAEINRAWELCDTQMAAVADLMAEQKKKQK</sequence>
<protein>
    <submittedName>
        <fullName evidence="1">Uncharacterized protein</fullName>
    </submittedName>
</protein>
<name>A0A8H3ZIJ0_9PEZI</name>
<organism evidence="1 2">
    <name type="scientific">Colletotrichum asianum</name>
    <dbReference type="NCBI Taxonomy" id="702518"/>
    <lineage>
        <taxon>Eukaryota</taxon>
        <taxon>Fungi</taxon>
        <taxon>Dikarya</taxon>
        <taxon>Ascomycota</taxon>
        <taxon>Pezizomycotina</taxon>
        <taxon>Sordariomycetes</taxon>
        <taxon>Hypocreomycetidae</taxon>
        <taxon>Glomerellales</taxon>
        <taxon>Glomerellaceae</taxon>
        <taxon>Colletotrichum</taxon>
        <taxon>Colletotrichum gloeosporioides species complex</taxon>
    </lineage>
</organism>
<gene>
    <name evidence="1" type="ORF">GQ607_015607</name>
</gene>
<proteinExistence type="predicted"/>
<accession>A0A8H3ZIJ0</accession>
<comment type="caution">
    <text evidence="1">The sequence shown here is derived from an EMBL/GenBank/DDBJ whole genome shotgun (WGS) entry which is preliminary data.</text>
</comment>
<reference evidence="1 2" key="1">
    <citation type="submission" date="2019-12" db="EMBL/GenBank/DDBJ databases">
        <title>A genome sequence resource for the geographically widespread anthracnose pathogen Colletotrichum asianum.</title>
        <authorList>
            <person name="Meng Y."/>
        </authorList>
    </citation>
    <scope>NUCLEOTIDE SEQUENCE [LARGE SCALE GENOMIC DNA]</scope>
    <source>
        <strain evidence="1 2">ICMP 18580</strain>
    </source>
</reference>